<feature type="domain" description="ABC transporter" evidence="8">
    <location>
        <begin position="404"/>
        <end position="644"/>
    </location>
</feature>
<evidence type="ECO:0000259" key="8">
    <source>
        <dbReference type="PROSITE" id="PS50893"/>
    </source>
</evidence>
<dbReference type="Pfam" id="PF00005">
    <property type="entry name" value="ABC_tran"/>
    <property type="match status" value="1"/>
</dbReference>
<dbReference type="PANTHER" id="PTHR43394:SF1">
    <property type="entry name" value="ATP-BINDING CASSETTE SUB-FAMILY B MEMBER 10, MITOCHONDRIAL"/>
    <property type="match status" value="1"/>
</dbReference>
<keyword evidence="6 7" id="KW-0472">Membrane</keyword>
<dbReference type="Proteomes" id="UP001576774">
    <property type="component" value="Unassembled WGS sequence"/>
</dbReference>
<dbReference type="InterPro" id="IPR003439">
    <property type="entry name" value="ABC_transporter-like_ATP-bd"/>
</dbReference>
<dbReference type="InterPro" id="IPR027417">
    <property type="entry name" value="P-loop_NTPase"/>
</dbReference>
<comment type="caution">
    <text evidence="10">The sequence shown here is derived from an EMBL/GenBank/DDBJ whole genome shotgun (WGS) entry which is preliminary data.</text>
</comment>
<dbReference type="InterPro" id="IPR036640">
    <property type="entry name" value="ABC1_TM_sf"/>
</dbReference>
<evidence type="ECO:0000256" key="2">
    <source>
        <dbReference type="ARBA" id="ARBA00022692"/>
    </source>
</evidence>
<keyword evidence="4 10" id="KW-0067">ATP-binding</keyword>
<feature type="domain" description="ABC transmembrane type-1" evidence="9">
    <location>
        <begin position="78"/>
        <end position="369"/>
    </location>
</feature>
<dbReference type="RefSeq" id="WP_413273470.1">
    <property type="nucleotide sequence ID" value="NZ_JBHFNQ010000204.1"/>
</dbReference>
<dbReference type="Gene3D" id="1.20.1560.10">
    <property type="entry name" value="ABC transporter type 1, transmembrane domain"/>
    <property type="match status" value="1"/>
</dbReference>
<dbReference type="PROSITE" id="PS50893">
    <property type="entry name" value="ABC_TRANSPORTER_2"/>
    <property type="match status" value="1"/>
</dbReference>
<evidence type="ECO:0000256" key="5">
    <source>
        <dbReference type="ARBA" id="ARBA00022989"/>
    </source>
</evidence>
<evidence type="ECO:0000256" key="4">
    <source>
        <dbReference type="ARBA" id="ARBA00022840"/>
    </source>
</evidence>
<dbReference type="PANTHER" id="PTHR43394">
    <property type="entry name" value="ATP-DEPENDENT PERMEASE MDL1, MITOCHONDRIAL"/>
    <property type="match status" value="1"/>
</dbReference>
<evidence type="ECO:0000256" key="6">
    <source>
        <dbReference type="ARBA" id="ARBA00023136"/>
    </source>
</evidence>
<dbReference type="InterPro" id="IPR011527">
    <property type="entry name" value="ABC1_TM_dom"/>
</dbReference>
<proteinExistence type="predicted"/>
<protein>
    <submittedName>
        <fullName evidence="10">ABC transporter ATP-binding protein</fullName>
    </submittedName>
</protein>
<dbReference type="EMBL" id="JBHFNQ010000204">
    <property type="protein sequence ID" value="MFB2880456.1"/>
    <property type="molecule type" value="Genomic_DNA"/>
</dbReference>
<organism evidence="10 11">
    <name type="scientific">Floridaenema aerugineum BLCC-F46</name>
    <dbReference type="NCBI Taxonomy" id="3153654"/>
    <lineage>
        <taxon>Bacteria</taxon>
        <taxon>Bacillati</taxon>
        <taxon>Cyanobacteriota</taxon>
        <taxon>Cyanophyceae</taxon>
        <taxon>Oscillatoriophycideae</taxon>
        <taxon>Aerosakkonematales</taxon>
        <taxon>Aerosakkonemataceae</taxon>
        <taxon>Floridanema</taxon>
        <taxon>Floridanema aerugineum</taxon>
    </lineage>
</organism>
<evidence type="ECO:0000256" key="1">
    <source>
        <dbReference type="ARBA" id="ARBA00004651"/>
    </source>
</evidence>
<gene>
    <name evidence="10" type="ORF">ACE1CC_26710</name>
</gene>
<feature type="transmembrane region" description="Helical" evidence="7">
    <location>
        <begin position="78"/>
        <end position="98"/>
    </location>
</feature>
<dbReference type="SUPFAM" id="SSF52540">
    <property type="entry name" value="P-loop containing nucleoside triphosphate hydrolases"/>
    <property type="match status" value="1"/>
</dbReference>
<reference evidence="10 11" key="1">
    <citation type="submission" date="2024-09" db="EMBL/GenBank/DDBJ databases">
        <title>Floridaenema gen nov. (Aerosakkonemataceae, Aerosakkonematales ord. nov., Cyanobacteria) from benthic tropical and subtropical fresh waters, with the description of four new species.</title>
        <authorList>
            <person name="Moretto J.A."/>
            <person name="Berthold D.E."/>
            <person name="Lefler F.W."/>
            <person name="Huang I.-S."/>
            <person name="Laughinghouse H. IV."/>
        </authorList>
    </citation>
    <scope>NUCLEOTIDE SEQUENCE [LARGE SCALE GENOMIC DNA]</scope>
    <source>
        <strain evidence="10 11">BLCC-F46</strain>
    </source>
</reference>
<evidence type="ECO:0000259" key="9">
    <source>
        <dbReference type="PROSITE" id="PS50929"/>
    </source>
</evidence>
<keyword evidence="2 7" id="KW-0812">Transmembrane</keyword>
<dbReference type="Gene3D" id="3.40.50.300">
    <property type="entry name" value="P-loop containing nucleotide triphosphate hydrolases"/>
    <property type="match status" value="1"/>
</dbReference>
<evidence type="ECO:0000313" key="10">
    <source>
        <dbReference type="EMBL" id="MFB2880456.1"/>
    </source>
</evidence>
<accession>A0ABV4XCD9</accession>
<keyword evidence="3" id="KW-0547">Nucleotide-binding</keyword>
<name>A0ABV4XCD9_9CYAN</name>
<evidence type="ECO:0000313" key="11">
    <source>
        <dbReference type="Proteomes" id="UP001576774"/>
    </source>
</evidence>
<dbReference type="PROSITE" id="PS00211">
    <property type="entry name" value="ABC_TRANSPORTER_1"/>
    <property type="match status" value="1"/>
</dbReference>
<feature type="transmembrane region" description="Helical" evidence="7">
    <location>
        <begin position="222"/>
        <end position="242"/>
    </location>
</feature>
<keyword evidence="5 7" id="KW-1133">Transmembrane helix</keyword>
<dbReference type="InterPro" id="IPR003593">
    <property type="entry name" value="AAA+_ATPase"/>
</dbReference>
<comment type="subcellular location">
    <subcellularLocation>
        <location evidence="1">Cell membrane</location>
        <topology evidence="1">Multi-pass membrane protein</topology>
    </subcellularLocation>
</comment>
<keyword evidence="11" id="KW-1185">Reference proteome</keyword>
<dbReference type="SMART" id="SM00382">
    <property type="entry name" value="AAA"/>
    <property type="match status" value="1"/>
</dbReference>
<feature type="transmembrane region" description="Helical" evidence="7">
    <location>
        <begin position="309"/>
        <end position="331"/>
    </location>
</feature>
<dbReference type="PROSITE" id="PS50929">
    <property type="entry name" value="ABC_TM1F"/>
    <property type="match status" value="1"/>
</dbReference>
<dbReference type="GO" id="GO:0005524">
    <property type="term" value="F:ATP binding"/>
    <property type="evidence" value="ECO:0007669"/>
    <property type="project" value="UniProtKB-KW"/>
</dbReference>
<dbReference type="InterPro" id="IPR039421">
    <property type="entry name" value="Type_1_exporter"/>
</dbReference>
<evidence type="ECO:0000256" key="3">
    <source>
        <dbReference type="ARBA" id="ARBA00022741"/>
    </source>
</evidence>
<dbReference type="InterPro" id="IPR017871">
    <property type="entry name" value="ABC_transporter-like_CS"/>
</dbReference>
<feature type="transmembrane region" description="Helical" evidence="7">
    <location>
        <begin position="118"/>
        <end position="145"/>
    </location>
</feature>
<sequence>MAKGTLSLVGFSNESLNVNISSYGDTITVNNLFNTVKQQISMQKFSFLKQKLKSGFSQLPYLVKAFNLVWQAAKKWTVIWAILLIIQGLLPVATVYLTRQIVDSLVAALNVGVSQEKVIPILVLVALMGGVLLLTQVLGSFLSWVRVVQSELVKDYISYLIHKKSLEVDFAFYESAEYYDRLHRARQDAFFRPTALLENSGSLVQNGITLIAMAAVLTQFGVWIPAALLISTLPAFVVILNYSKQNYNWWLKTTADERRSWYYYYLLTEKDSAAELRIFELGDYFQSAYQSLRRKLRAEKVNLAKNESLANLGAGAIALLITAFALTWMVWQVLQKRVTLGDLALFYQAFNQGQTLMRSLLQNLGQVYSNMLFLGNLFEFLELAPQVIDPPTPRLAPKNLNQEIKFENISFWYPGSQKTALENFNLTIPSGKIVAIVGANGAGKSTLLKLLCRLYDPQQGKITWDGIDLRDLPIQNLRRLITVLFQQPVDYNASVAENIALGDLLATAKLPEITNAAEAAGAAEIIDRLPENYNTLLGKLFAGGVELSGGEWQRIALARAFLRQAPLIILDEPTSAMDSWAEADWLERFCHLAKGRTAIIITHRFTIARRADIIHVMSDGEIVETGCHDELLALGCRYAQSWKSQMQVN</sequence>
<evidence type="ECO:0000256" key="7">
    <source>
        <dbReference type="SAM" id="Phobius"/>
    </source>
</evidence>
<dbReference type="SUPFAM" id="SSF90123">
    <property type="entry name" value="ABC transporter transmembrane region"/>
    <property type="match status" value="1"/>
</dbReference>